<evidence type="ECO:0000313" key="1">
    <source>
        <dbReference type="EMBL" id="KAH7865165.1"/>
    </source>
</evidence>
<dbReference type="EMBL" id="CM037159">
    <property type="protein sequence ID" value="KAH7865165.1"/>
    <property type="molecule type" value="Genomic_DNA"/>
</dbReference>
<sequence length="317" mass="35097">MEPSNFFRWIVLVLLISVLESAIASNTSGNETDRIALLDFKNHITQDPFQIMSSWNDSLHFCNWVGVKCNPTKGRVTILNLESQNLFGSIPPSIGNLTFLTGINLVNNSFHGEIPQEIGRLIRLQHLNLSYNSFSGKIPSNLSQCGELTIIWVTKNELVGQIPEQLGLLSKLVTLAAEINHLSGTIPASIGNLSSLYILSLMQNSLRGHVPEQVGLLSERVRDIVDGSLLLEEEEYVEVDHVNEESKMEERAIISDGDPQSSNARSGIVLDCLVSVLKIGLSCSDSLPGNRIPMNIVAKKMHAIRDSFLKFKRVNRI</sequence>
<evidence type="ECO:0000313" key="2">
    <source>
        <dbReference type="Proteomes" id="UP000828048"/>
    </source>
</evidence>
<dbReference type="Proteomes" id="UP000828048">
    <property type="component" value="Chromosome 9"/>
</dbReference>
<protein>
    <submittedName>
        <fullName evidence="1">Uncharacterized protein</fullName>
    </submittedName>
</protein>
<organism evidence="1 2">
    <name type="scientific">Vaccinium darrowii</name>
    <dbReference type="NCBI Taxonomy" id="229202"/>
    <lineage>
        <taxon>Eukaryota</taxon>
        <taxon>Viridiplantae</taxon>
        <taxon>Streptophyta</taxon>
        <taxon>Embryophyta</taxon>
        <taxon>Tracheophyta</taxon>
        <taxon>Spermatophyta</taxon>
        <taxon>Magnoliopsida</taxon>
        <taxon>eudicotyledons</taxon>
        <taxon>Gunneridae</taxon>
        <taxon>Pentapetalae</taxon>
        <taxon>asterids</taxon>
        <taxon>Ericales</taxon>
        <taxon>Ericaceae</taxon>
        <taxon>Vaccinioideae</taxon>
        <taxon>Vaccinieae</taxon>
        <taxon>Vaccinium</taxon>
    </lineage>
</organism>
<proteinExistence type="predicted"/>
<accession>A0ACB7ZI02</accession>
<name>A0ACB7ZI02_9ERIC</name>
<gene>
    <name evidence="1" type="ORF">Vadar_003054</name>
</gene>
<reference evidence="1 2" key="1">
    <citation type="journal article" date="2021" name="Hortic Res">
        <title>High-quality reference genome and annotation aids understanding of berry development for evergreen blueberry (Vaccinium darrowii).</title>
        <authorList>
            <person name="Yu J."/>
            <person name="Hulse-Kemp A.M."/>
            <person name="Babiker E."/>
            <person name="Staton M."/>
        </authorList>
    </citation>
    <scope>NUCLEOTIDE SEQUENCE [LARGE SCALE GENOMIC DNA]</scope>
    <source>
        <strain evidence="2">cv. NJ 8807/NJ 8810</strain>
        <tissue evidence="1">Young leaf</tissue>
    </source>
</reference>
<keyword evidence="2" id="KW-1185">Reference proteome</keyword>
<comment type="caution">
    <text evidence="1">The sequence shown here is derived from an EMBL/GenBank/DDBJ whole genome shotgun (WGS) entry which is preliminary data.</text>
</comment>